<dbReference type="Pfam" id="PF22105">
    <property type="entry name" value="DUF6943"/>
    <property type="match status" value="1"/>
</dbReference>
<dbReference type="Proteomes" id="UP001589665">
    <property type="component" value="Unassembled WGS sequence"/>
</dbReference>
<name>A0ABV5JVT4_9FLAO</name>
<keyword evidence="2" id="KW-1185">Reference proteome</keyword>
<sequence>MPFITIDDTRKVLNTALLNYKKDHWQSKVEKLLKITAYEENLKQQINTIRQLKLALLRA</sequence>
<dbReference type="EMBL" id="JBHMDX010000001">
    <property type="protein sequence ID" value="MFB9270559.1"/>
    <property type="molecule type" value="Genomic_DNA"/>
</dbReference>
<reference evidence="1 2" key="1">
    <citation type="submission" date="2024-09" db="EMBL/GenBank/DDBJ databases">
        <authorList>
            <person name="Sun Q."/>
            <person name="Mori K."/>
        </authorList>
    </citation>
    <scope>NUCLEOTIDE SEQUENCE [LARGE SCALE GENOMIC DNA]</scope>
    <source>
        <strain evidence="1 2">JCM 13034</strain>
    </source>
</reference>
<dbReference type="InterPro" id="IPR054223">
    <property type="entry name" value="DUF6943"/>
</dbReference>
<evidence type="ECO:0000313" key="1">
    <source>
        <dbReference type="EMBL" id="MFB9270559.1"/>
    </source>
</evidence>
<evidence type="ECO:0000313" key="2">
    <source>
        <dbReference type="Proteomes" id="UP001589665"/>
    </source>
</evidence>
<accession>A0ABV5JVT4</accession>
<dbReference type="RefSeq" id="WP_373286315.1">
    <property type="nucleotide sequence ID" value="NZ_BMNS01000001.1"/>
</dbReference>
<proteinExistence type="predicted"/>
<protein>
    <submittedName>
        <fullName evidence="1">DUF6943 family protein</fullName>
    </submittedName>
</protein>
<comment type="caution">
    <text evidence="1">The sequence shown here is derived from an EMBL/GenBank/DDBJ whole genome shotgun (WGS) entry which is preliminary data.</text>
</comment>
<organism evidence="1 2">
    <name type="scientific">Lutibacter litoralis</name>
    <dbReference type="NCBI Taxonomy" id="321268"/>
    <lineage>
        <taxon>Bacteria</taxon>
        <taxon>Pseudomonadati</taxon>
        <taxon>Bacteroidota</taxon>
        <taxon>Flavobacteriia</taxon>
        <taxon>Flavobacteriales</taxon>
        <taxon>Flavobacteriaceae</taxon>
        <taxon>Lutibacter</taxon>
    </lineage>
</organism>
<gene>
    <name evidence="1" type="ORF">ACFFT3_01555</name>
</gene>